<protein>
    <submittedName>
        <fullName evidence="2">Uncharacterized protein</fullName>
    </submittedName>
</protein>
<keyword evidence="1" id="KW-0812">Transmembrane</keyword>
<evidence type="ECO:0000313" key="3">
    <source>
        <dbReference type="Proteomes" id="UP001138681"/>
    </source>
</evidence>
<gene>
    <name evidence="2" type="ORF">KCG46_10270</name>
</gene>
<reference evidence="2" key="1">
    <citation type="submission" date="2021-04" db="EMBL/GenBank/DDBJ databases">
        <authorList>
            <person name="Pira H."/>
            <person name="Risdian C."/>
            <person name="Wink J."/>
        </authorList>
    </citation>
    <scope>NUCLEOTIDE SEQUENCE</scope>
    <source>
        <strain evidence="2">WH158</strain>
    </source>
</reference>
<dbReference type="Proteomes" id="UP001138681">
    <property type="component" value="Unassembled WGS sequence"/>
</dbReference>
<feature type="transmembrane region" description="Helical" evidence="1">
    <location>
        <begin position="45"/>
        <end position="63"/>
    </location>
</feature>
<evidence type="ECO:0000256" key="1">
    <source>
        <dbReference type="SAM" id="Phobius"/>
    </source>
</evidence>
<organism evidence="2 3">
    <name type="scientific">Erythrobacter crassostreae</name>
    <dbReference type="NCBI Taxonomy" id="2828328"/>
    <lineage>
        <taxon>Bacteria</taxon>
        <taxon>Pseudomonadati</taxon>
        <taxon>Pseudomonadota</taxon>
        <taxon>Alphaproteobacteria</taxon>
        <taxon>Sphingomonadales</taxon>
        <taxon>Erythrobacteraceae</taxon>
        <taxon>Erythrobacter/Porphyrobacter group</taxon>
        <taxon>Erythrobacter</taxon>
    </lineage>
</organism>
<dbReference type="RefSeq" id="WP_218405127.1">
    <property type="nucleotide sequence ID" value="NZ_JAGSPC010000001.1"/>
</dbReference>
<dbReference type="EMBL" id="JAGSPC010000001">
    <property type="protein sequence ID" value="MBV7259951.1"/>
    <property type="molecule type" value="Genomic_DNA"/>
</dbReference>
<keyword evidence="3" id="KW-1185">Reference proteome</keyword>
<proteinExistence type="predicted"/>
<keyword evidence="1" id="KW-1133">Transmembrane helix</keyword>
<keyword evidence="1" id="KW-0472">Membrane</keyword>
<evidence type="ECO:0000313" key="2">
    <source>
        <dbReference type="EMBL" id="MBV7259951.1"/>
    </source>
</evidence>
<accession>A0A9X1F466</accession>
<comment type="caution">
    <text evidence="2">The sequence shown here is derived from an EMBL/GenBank/DDBJ whole genome shotgun (WGS) entry which is preliminary data.</text>
</comment>
<feature type="transmembrane region" description="Helical" evidence="1">
    <location>
        <begin position="21"/>
        <end position="39"/>
    </location>
</feature>
<feature type="transmembrane region" description="Helical" evidence="1">
    <location>
        <begin position="102"/>
        <end position="121"/>
    </location>
</feature>
<dbReference type="AlphaFoldDB" id="A0A9X1F466"/>
<name>A0A9X1F466_9SPHN</name>
<feature type="transmembrane region" description="Helical" evidence="1">
    <location>
        <begin position="70"/>
        <end position="90"/>
    </location>
</feature>
<sequence length="124" mass="13273">MAYDPKAISTDDRSFALNMMWVGLAGSLLMLAGAVFGFLDAVDTLAGGFTAGTLIGLVFVGHHDEYFQRLFAFAARWACAAVGIWLFIAIGPITDEWISDPLIGLTAIAAIFHVAFAAARLRGY</sequence>